<keyword evidence="5 8" id="KW-1133">Transmembrane helix</keyword>
<dbReference type="GO" id="GO:0005886">
    <property type="term" value="C:plasma membrane"/>
    <property type="evidence" value="ECO:0007669"/>
    <property type="project" value="TreeGrafter"/>
</dbReference>
<dbReference type="eggNOG" id="COG1215">
    <property type="taxonomic scope" value="Bacteria"/>
</dbReference>
<dbReference type="GO" id="GO:0030244">
    <property type="term" value="P:cellulose biosynthetic process"/>
    <property type="evidence" value="ECO:0007669"/>
    <property type="project" value="InterPro"/>
</dbReference>
<feature type="transmembrane region" description="Helical" evidence="8">
    <location>
        <begin position="570"/>
        <end position="591"/>
    </location>
</feature>
<feature type="region of interest" description="Disordered" evidence="7">
    <location>
        <begin position="748"/>
        <end position="783"/>
    </location>
</feature>
<evidence type="ECO:0000256" key="1">
    <source>
        <dbReference type="ARBA" id="ARBA00004127"/>
    </source>
</evidence>
<dbReference type="Proteomes" id="UP000028870">
    <property type="component" value="Unassembled WGS sequence"/>
</dbReference>
<protein>
    <submittedName>
        <fullName evidence="10">Cellulose synthase</fullName>
    </submittedName>
</protein>
<gene>
    <name evidence="10" type="ORF">BN977_05948</name>
</gene>
<feature type="transmembrane region" description="Helical" evidence="8">
    <location>
        <begin position="36"/>
        <end position="59"/>
    </location>
</feature>
<dbReference type="CDD" id="cd06421">
    <property type="entry name" value="CESA_CelA_like"/>
    <property type="match status" value="1"/>
</dbReference>
<dbReference type="InterPro" id="IPR050321">
    <property type="entry name" value="Glycosyltr_2/OpgH_subfam"/>
</dbReference>
<dbReference type="PANTHER" id="PTHR43867">
    <property type="entry name" value="CELLULOSE SYNTHASE CATALYTIC SUBUNIT A [UDP-FORMING]"/>
    <property type="match status" value="1"/>
</dbReference>
<dbReference type="AlphaFoldDB" id="W9B851"/>
<comment type="caution">
    <text evidence="10">The sequence shown here is derived from an EMBL/GenBank/DDBJ whole genome shotgun (WGS) entry which is preliminary data.</text>
</comment>
<dbReference type="InterPro" id="IPR005150">
    <property type="entry name" value="Cellulose_synth"/>
</dbReference>
<accession>W9B851</accession>
<evidence type="ECO:0000256" key="2">
    <source>
        <dbReference type="ARBA" id="ARBA00022676"/>
    </source>
</evidence>
<keyword evidence="6 8" id="KW-0472">Membrane</keyword>
<feature type="domain" description="Glycosyltransferase 2-like" evidence="9">
    <location>
        <begin position="81"/>
        <end position="243"/>
    </location>
</feature>
<dbReference type="Pfam" id="PF00535">
    <property type="entry name" value="Glycos_transf_2"/>
    <property type="match status" value="1"/>
</dbReference>
<evidence type="ECO:0000256" key="5">
    <source>
        <dbReference type="ARBA" id="ARBA00022989"/>
    </source>
</evidence>
<feature type="transmembrane region" description="Helical" evidence="8">
    <location>
        <begin position="464"/>
        <end position="485"/>
    </location>
</feature>
<keyword evidence="2" id="KW-0328">Glycosyltransferase</keyword>
<dbReference type="PANTHER" id="PTHR43867:SF2">
    <property type="entry name" value="CELLULOSE SYNTHASE CATALYTIC SUBUNIT A [UDP-FORMING]"/>
    <property type="match status" value="1"/>
</dbReference>
<dbReference type="InterPro" id="IPR001173">
    <property type="entry name" value="Glyco_trans_2-like"/>
</dbReference>
<dbReference type="CDD" id="cd07043">
    <property type="entry name" value="STAS_anti-anti-sigma_factors"/>
    <property type="match status" value="1"/>
</dbReference>
<evidence type="ECO:0000313" key="10">
    <source>
        <dbReference type="EMBL" id="CDO11107.1"/>
    </source>
</evidence>
<proteinExistence type="predicted"/>
<evidence type="ECO:0000256" key="3">
    <source>
        <dbReference type="ARBA" id="ARBA00022679"/>
    </source>
</evidence>
<sequence>MTSSRLCVVRCLALLVVAFGGTYMVWRWSSTIAWDAWWIAIPLVLAETYSLSESVLYGVTMWNSRRRPEPPPAPPGRTVDVYIATYNEPLDIVLTSAIAARDMTYPHQTWILDDGNRPEFAQAAKQIGVGYIVRGPDWDGRPRFAKAGNVNNALFQTSGEFIAVFDADQVPDPRFLDRVLGYFDDPEVAFVQTPQRFWNVPRSDPLGSGADLFYGPIQQGKDGWGAAFFCGSNAVLRREALMALGLTMFSRSAAERVRKALHDGRRRVQAAVSVHLPGDIGSIIGRRAVGLLVEAEARVRRGDVLADVTYDLRRQIASVAVPDMLPQPVIDAINDTLGEAEVARTDRALAIDPIVTSSITEDMATAMHLHALGWASVYHHEVLVYGLAPEDVRTMLSQRQRWATGTMQVFFSDNPLFLRGLTIGQRLMYLATMTSYLNGFAAVVYIAAPMVFLVSGIFPIRCDSIAFFVYFMPFFLCSQTLFVVAGNRARGLWRGQQMSFALFPTWIKATIAGASAAFFGKALTFSVTQKTKQATGIGLRHIRPQLVAMAALVLAGGYGAVQAADGDRPLFASIITLVWVGIDIVLLSAMVRAALYRGPGEHIVDPFPAALTDEVRDVIVDIDYRALAASAPDWQAHTAPLPVAPQVPGQATGPELATRLDLAPRFDATAALAMRSQVAAGLREGASVVLVDVSGVRTITPSAVAVVVDLLRLLRSGGGDLRIFGDSRTFTLAYETMALSHVTRLHGDSEEAADPAYRGPWRRGPALPGRGAHRHPTMMSTPR</sequence>
<evidence type="ECO:0000256" key="8">
    <source>
        <dbReference type="SAM" id="Phobius"/>
    </source>
</evidence>
<feature type="transmembrane region" description="Helical" evidence="8">
    <location>
        <begin position="436"/>
        <end position="458"/>
    </location>
</feature>
<reference evidence="10" key="1">
    <citation type="submission" date="2014-03" db="EMBL/GenBank/DDBJ databases">
        <title>Draft Genome Sequence of Mycobacterium cosmeticum DSM 44829.</title>
        <authorList>
            <person name="Croce O."/>
            <person name="Robert C."/>
            <person name="Raoult D."/>
            <person name="Drancourt M."/>
        </authorList>
    </citation>
    <scope>NUCLEOTIDE SEQUENCE [LARGE SCALE GENOMIC DNA]</scope>
    <source>
        <strain evidence="10">DSM 44829</strain>
    </source>
</reference>
<dbReference type="InterPro" id="IPR036513">
    <property type="entry name" value="STAS_dom_sf"/>
</dbReference>
<dbReference type="SUPFAM" id="SSF53448">
    <property type="entry name" value="Nucleotide-diphospho-sugar transferases"/>
    <property type="match status" value="1"/>
</dbReference>
<reference evidence="10" key="2">
    <citation type="submission" date="2014-03" db="EMBL/GenBank/DDBJ databases">
        <authorList>
            <person name="Urmite Genomes"/>
        </authorList>
    </citation>
    <scope>NUCLEOTIDE SEQUENCE</scope>
    <source>
        <strain evidence="10">DSM 44829</strain>
    </source>
</reference>
<feature type="transmembrane region" description="Helical" evidence="8">
    <location>
        <begin position="546"/>
        <end position="564"/>
    </location>
</feature>
<keyword evidence="3" id="KW-0808">Transferase</keyword>
<evidence type="ECO:0000313" key="11">
    <source>
        <dbReference type="Proteomes" id="UP000028870"/>
    </source>
</evidence>
<evidence type="ECO:0000256" key="6">
    <source>
        <dbReference type="ARBA" id="ARBA00023136"/>
    </source>
</evidence>
<keyword evidence="4 8" id="KW-0812">Transmembrane</keyword>
<dbReference type="Gene3D" id="3.30.750.24">
    <property type="entry name" value="STAS domain"/>
    <property type="match status" value="1"/>
</dbReference>
<dbReference type="STRING" id="258533.BN977_05948"/>
<dbReference type="SUPFAM" id="SSF52091">
    <property type="entry name" value="SpoIIaa-like"/>
    <property type="match status" value="1"/>
</dbReference>
<dbReference type="InterPro" id="IPR029044">
    <property type="entry name" value="Nucleotide-diphossugar_trans"/>
</dbReference>
<keyword evidence="11" id="KW-1185">Reference proteome</keyword>
<name>W9B851_MYCCO</name>
<organism evidence="10 11">
    <name type="scientific">Mycolicibacterium cosmeticum</name>
    <dbReference type="NCBI Taxonomy" id="258533"/>
    <lineage>
        <taxon>Bacteria</taxon>
        <taxon>Bacillati</taxon>
        <taxon>Actinomycetota</taxon>
        <taxon>Actinomycetes</taxon>
        <taxon>Mycobacteriales</taxon>
        <taxon>Mycobacteriaceae</taxon>
        <taxon>Mycolicibacterium</taxon>
    </lineage>
</organism>
<dbReference type="Gene3D" id="3.90.550.10">
    <property type="entry name" value="Spore Coat Polysaccharide Biosynthesis Protein SpsA, Chain A"/>
    <property type="match status" value="2"/>
</dbReference>
<evidence type="ECO:0000259" key="9">
    <source>
        <dbReference type="Pfam" id="PF00535"/>
    </source>
</evidence>
<dbReference type="OrthoDB" id="9806824at2"/>
<comment type="subcellular location">
    <subcellularLocation>
        <location evidence="1">Endomembrane system</location>
        <topology evidence="1">Multi-pass membrane protein</topology>
    </subcellularLocation>
</comment>
<dbReference type="GO" id="GO:0016760">
    <property type="term" value="F:cellulose synthase (UDP-forming) activity"/>
    <property type="evidence" value="ECO:0007669"/>
    <property type="project" value="InterPro"/>
</dbReference>
<dbReference type="EMBL" id="CCBB010000003">
    <property type="protein sequence ID" value="CDO11107.1"/>
    <property type="molecule type" value="Genomic_DNA"/>
</dbReference>
<dbReference type="Pfam" id="PF03552">
    <property type="entry name" value="Cellulose_synt"/>
    <property type="match status" value="1"/>
</dbReference>
<dbReference type="GO" id="GO:0012505">
    <property type="term" value="C:endomembrane system"/>
    <property type="evidence" value="ECO:0007669"/>
    <property type="project" value="UniProtKB-SubCell"/>
</dbReference>
<evidence type="ECO:0000256" key="4">
    <source>
        <dbReference type="ARBA" id="ARBA00022692"/>
    </source>
</evidence>
<evidence type="ECO:0000256" key="7">
    <source>
        <dbReference type="SAM" id="MobiDB-lite"/>
    </source>
</evidence>